<sequence>MKFQLRGLVNARAWFPGEGRKADFSVLGWGAVVSCVGLLSAVQPVFAVDGLKGEYYNNVQLTGSPVVTKTDATVNYNWGSGIPTTGVEANNFSVRWTGSVEAEFTETYTFYTQSDDGVRLWINGQQLVNNWTPHSVTENSGTIALEAGKRYNVVLEYYEAGGNAEIRLLWSSPSRVKQAIAATQLSPVMVNGLKADYFNNKELTGTPVVKRTDATVDFGWASGSPATGAVTVDNFSAIWTGTVKPEFTESYTFYTRSDDGIRLWVDGQLLVDNWTLHGVTEDVGSLLLEAGRSYNVQMEFFENGGSAEARLLWSSASQVKQAVPMARLTPFGGWQNHDVGATGSVGVLAYDTIEGTHQVTGSGTITTAEDRYQLVHQPLYGDGEITARVVSQINVGSASALPSTAAAGIVIRDSTVASGLSAGVFATVGSGVVIRERLSTGGTGTVRAAEASGSAPVWLKMVRKGGLVTSYLSTDGTNWTLAGNSIINLPTRAVAGLAVYTNSSTAGLQNRAVFDNVTVFQGLTPEGDADTDGDGATDLEEAAMGTDINLANSPNNASGGVASDGDVLRSLRSITTSVVTANAYEKENTNARIRVSRTVGTMPLTVSIGRSGNTDGTKGSASLSDYILKDGAGATISGSTITIPNGAMQHDVQIAPVVETPAVVEVPEMLRLSFRITSPAGTTQFGETRAVHIRDATNTEANRKLFVAYYGREGGAVTTATGVSTLLLNGDNTVGVVNSNFSNLTSAQSASHLHAAPANDPQASGPIIESIPLGQINEHVWTVLAEPGVGWTTDQATLTALVNGFLYINVHSANYPGGEIRGNYALANGSVAPPPTPSAPPTYGSTQWPTLAGDDLDRDIARFLTQATFGPTPETIQEVRALIAANGNNAIAGYTAWINQQMDLVQTPSPSLVRLVQAADVEDFILRGNRHINAFNDPQFGGGSFGWNTTTRTWNASTIHQNNYPNQTNMRREWWTLALQSKDQLRQRMAFALSQITVVSEVDTTVGSYHYGLANYWDMLAGGAFGRFRDILSGVTQHPIMGIYLSHLKNRKASGTITPDENYAREIMQLFSIGLVLRHSDGSLVLNQQGLPVATYDQEDIRELARVMTGFSFSKRPANVTGAPTYPTPSTQRIGAVENNPDFTLGNGVRYWQTQWMNPMKIFDTHHDFGAKTLFNGKVGQTPIPARTDNTSIESEGFVDVDLALNALAGLPGSGTYSGHPNTPVFISRLLIQRFTTSNPSSGYLYRVADRYKQTNGNLGEVVKAILLDYEARSLTLANNTASAGKPKEPLLHFTTYLRATKAFTGSPLANLNTLTVPFTSVEAPVTEPYPSSELSKFPTGALRFRFFDLTGTIAQSPLRAPSVFNWFLPDYVMPGPLGAAGLVAPEFQVATESNLVNTVNNQYNTIFTSLPSPTNPNTGRGLDDFPLIAQYQTASGTQLSIPAYGVSAGYFNATTFDASPGGTQQPSSLSNQKDNLQVTYDALIAQYTTAYSNSLTTQYAPAAVPAAPGTTQKQVAHAEAVKAVLDQQDLLFTGGYLKAKFGGDTGSNPRQAIINAVNLIATSNRHTSDLTNFNNDARTRIRNIIYLVISSPQALVLK</sequence>
<dbReference type="OrthoDB" id="175607at2"/>
<dbReference type="SMART" id="SM00758">
    <property type="entry name" value="PA14"/>
    <property type="match status" value="2"/>
</dbReference>
<dbReference type="EMBL" id="VAUV01000024">
    <property type="protein sequence ID" value="TLD68459.1"/>
    <property type="molecule type" value="Genomic_DNA"/>
</dbReference>
<name>A0A5R8KAA4_9BACT</name>
<organism evidence="2 3">
    <name type="scientific">Phragmitibacter flavus</name>
    <dbReference type="NCBI Taxonomy" id="2576071"/>
    <lineage>
        <taxon>Bacteria</taxon>
        <taxon>Pseudomonadati</taxon>
        <taxon>Verrucomicrobiota</taxon>
        <taxon>Verrucomicrobiia</taxon>
        <taxon>Verrucomicrobiales</taxon>
        <taxon>Verrucomicrobiaceae</taxon>
        <taxon>Phragmitibacter</taxon>
    </lineage>
</organism>
<dbReference type="InterPro" id="IPR037524">
    <property type="entry name" value="PA14/GLEYA"/>
</dbReference>
<dbReference type="RefSeq" id="WP_138088551.1">
    <property type="nucleotide sequence ID" value="NZ_VAUV01000024.1"/>
</dbReference>
<dbReference type="SUPFAM" id="SSF56988">
    <property type="entry name" value="Anthrax protective antigen"/>
    <property type="match status" value="2"/>
</dbReference>
<reference evidence="2 3" key="1">
    <citation type="submission" date="2019-05" db="EMBL/GenBank/DDBJ databases">
        <title>Verrucobacter flavum gen. nov., sp. nov. a new member of the family Verrucomicrobiaceae.</title>
        <authorList>
            <person name="Szuroczki S."/>
            <person name="Abbaszade G."/>
            <person name="Szabo A."/>
            <person name="Felfoldi T."/>
            <person name="Schumann P."/>
            <person name="Boka K."/>
            <person name="Keki Z."/>
            <person name="Toumi M."/>
            <person name="Toth E."/>
        </authorList>
    </citation>
    <scope>NUCLEOTIDE SEQUENCE [LARGE SCALE GENOMIC DNA]</scope>
    <source>
        <strain evidence="2 3">MG-N-17</strain>
    </source>
</reference>
<proteinExistence type="predicted"/>
<evidence type="ECO:0000259" key="1">
    <source>
        <dbReference type="PROSITE" id="PS51820"/>
    </source>
</evidence>
<dbReference type="PROSITE" id="PS51820">
    <property type="entry name" value="PA14"/>
    <property type="match status" value="2"/>
</dbReference>
<dbReference type="PROSITE" id="PS51257">
    <property type="entry name" value="PROKAR_LIPOPROTEIN"/>
    <property type="match status" value="1"/>
</dbReference>
<evidence type="ECO:0000313" key="3">
    <source>
        <dbReference type="Proteomes" id="UP000306196"/>
    </source>
</evidence>
<dbReference type="InterPro" id="IPR011658">
    <property type="entry name" value="PA14_dom"/>
</dbReference>
<feature type="domain" description="PA14" evidence="1">
    <location>
        <begin position="188"/>
        <end position="327"/>
    </location>
</feature>
<dbReference type="Proteomes" id="UP000306196">
    <property type="component" value="Unassembled WGS sequence"/>
</dbReference>
<gene>
    <name evidence="2" type="ORF">FEM03_22395</name>
</gene>
<protein>
    <submittedName>
        <fullName evidence="2">DUF1800 family protein</fullName>
    </submittedName>
</protein>
<evidence type="ECO:0000313" key="2">
    <source>
        <dbReference type="EMBL" id="TLD68459.1"/>
    </source>
</evidence>
<dbReference type="InterPro" id="IPR014917">
    <property type="entry name" value="DUF1800"/>
</dbReference>
<dbReference type="Pfam" id="PF07452">
    <property type="entry name" value="CHRD"/>
    <property type="match status" value="1"/>
</dbReference>
<dbReference type="Pfam" id="PF08811">
    <property type="entry name" value="DUF1800"/>
    <property type="match status" value="1"/>
</dbReference>
<keyword evidence="3" id="KW-1185">Reference proteome</keyword>
<accession>A0A5R8KAA4</accession>
<dbReference type="Gene3D" id="2.60.120.200">
    <property type="match status" value="1"/>
</dbReference>
<dbReference type="Gene3D" id="3.90.182.10">
    <property type="entry name" value="Toxin - Anthrax Protective Antigen,domain 1"/>
    <property type="match status" value="2"/>
</dbReference>
<dbReference type="Pfam" id="PF07691">
    <property type="entry name" value="PA14"/>
    <property type="match status" value="2"/>
</dbReference>
<dbReference type="InterPro" id="IPR010895">
    <property type="entry name" value="CHRD"/>
</dbReference>
<feature type="domain" description="PA14" evidence="1">
    <location>
        <begin position="46"/>
        <end position="184"/>
    </location>
</feature>
<comment type="caution">
    <text evidence="2">The sequence shown here is derived from an EMBL/GenBank/DDBJ whole genome shotgun (WGS) entry which is preliminary data.</text>
</comment>